<evidence type="ECO:0000313" key="4">
    <source>
        <dbReference type="Proteomes" id="UP000551616"/>
    </source>
</evidence>
<protein>
    <recommendedName>
        <fullName evidence="5">Carboxypeptidase regulatory-like domain-containing protein</fullName>
    </recommendedName>
</protein>
<name>A0A7V9A5R4_9BACT</name>
<keyword evidence="2" id="KW-0732">Signal</keyword>
<comment type="caution">
    <text evidence="3">The sequence shown here is derived from an EMBL/GenBank/DDBJ whole genome shotgun (WGS) entry which is preliminary data.</text>
</comment>
<dbReference type="AlphaFoldDB" id="A0A7V9A5R4"/>
<reference evidence="3 4" key="1">
    <citation type="submission" date="2020-05" db="EMBL/GenBank/DDBJ databases">
        <title>Bremerella alba sp. nov., a novel planctomycete isolated from the surface of the macroalga Fucus spiralis.</title>
        <authorList>
            <person name="Godinho O."/>
            <person name="Botelho R."/>
            <person name="Albuquerque L."/>
            <person name="Wiegand S."/>
            <person name="Da Costa M.S."/>
            <person name="Lobo-Da-Cunha A."/>
            <person name="Jogler C."/>
            <person name="Lage O.M."/>
        </authorList>
    </citation>
    <scope>NUCLEOTIDE SEQUENCE [LARGE SCALE GENOMIC DNA]</scope>
    <source>
        <strain evidence="3 4">FF15</strain>
    </source>
</reference>
<feature type="signal peptide" evidence="2">
    <location>
        <begin position="1"/>
        <end position="26"/>
    </location>
</feature>
<dbReference type="Proteomes" id="UP000551616">
    <property type="component" value="Unassembled WGS sequence"/>
</dbReference>
<evidence type="ECO:0000313" key="3">
    <source>
        <dbReference type="EMBL" id="MBA2113166.1"/>
    </source>
</evidence>
<dbReference type="SUPFAM" id="SSF49464">
    <property type="entry name" value="Carboxypeptidase regulatory domain-like"/>
    <property type="match status" value="1"/>
</dbReference>
<organism evidence="3 4">
    <name type="scientific">Bremerella alba</name>
    <dbReference type="NCBI Taxonomy" id="980252"/>
    <lineage>
        <taxon>Bacteria</taxon>
        <taxon>Pseudomonadati</taxon>
        <taxon>Planctomycetota</taxon>
        <taxon>Planctomycetia</taxon>
        <taxon>Pirellulales</taxon>
        <taxon>Pirellulaceae</taxon>
        <taxon>Bremerella</taxon>
    </lineage>
</organism>
<keyword evidence="4" id="KW-1185">Reference proteome</keyword>
<feature type="region of interest" description="Disordered" evidence="1">
    <location>
        <begin position="118"/>
        <end position="140"/>
    </location>
</feature>
<dbReference type="InterPro" id="IPR008969">
    <property type="entry name" value="CarboxyPept-like_regulatory"/>
</dbReference>
<evidence type="ECO:0000256" key="2">
    <source>
        <dbReference type="SAM" id="SignalP"/>
    </source>
</evidence>
<evidence type="ECO:0008006" key="5">
    <source>
        <dbReference type="Google" id="ProtNLM"/>
    </source>
</evidence>
<evidence type="ECO:0000256" key="1">
    <source>
        <dbReference type="SAM" id="MobiDB-lite"/>
    </source>
</evidence>
<feature type="compositionally biased region" description="Polar residues" evidence="1">
    <location>
        <begin position="119"/>
        <end position="134"/>
    </location>
</feature>
<sequence length="140" mass="15644">MITSQRKSHVMFLWAIPLLLPAIGCAAGEYSDLGQVQGQVTMDGQPLPNALVRFAPPTGRPAMGVTDEQGMYELIYVRDVRGAEPGEYQVEITTWFRPATMEESHQKRTEKIPAKYNKRSTLSASVEQGDNQIDFQLESK</sequence>
<feature type="chain" id="PRO_5030651848" description="Carboxypeptidase regulatory-like domain-containing protein" evidence="2">
    <location>
        <begin position="27"/>
        <end position="140"/>
    </location>
</feature>
<gene>
    <name evidence="3" type="ORF">HOV93_03140</name>
</gene>
<accession>A0A7V9A5R4</accession>
<proteinExistence type="predicted"/>
<dbReference type="RefSeq" id="WP_207394677.1">
    <property type="nucleotide sequence ID" value="NZ_JABRWO010000001.1"/>
</dbReference>
<dbReference type="EMBL" id="JABRWO010000001">
    <property type="protein sequence ID" value="MBA2113166.1"/>
    <property type="molecule type" value="Genomic_DNA"/>
</dbReference>